<keyword evidence="3" id="KW-0804">Transcription</keyword>
<evidence type="ECO:0000256" key="2">
    <source>
        <dbReference type="ARBA" id="ARBA00023125"/>
    </source>
</evidence>
<organism evidence="5 6">
    <name type="scientific">Chitinophaga rupis</name>
    <dbReference type="NCBI Taxonomy" id="573321"/>
    <lineage>
        <taxon>Bacteria</taxon>
        <taxon>Pseudomonadati</taxon>
        <taxon>Bacteroidota</taxon>
        <taxon>Chitinophagia</taxon>
        <taxon>Chitinophagales</taxon>
        <taxon>Chitinophagaceae</taxon>
        <taxon>Chitinophaga</taxon>
    </lineage>
</organism>
<dbReference type="PANTHER" id="PTHR47893:SF1">
    <property type="entry name" value="REGULATORY PROTEIN PCHR"/>
    <property type="match status" value="1"/>
</dbReference>
<dbReference type="PROSITE" id="PS01124">
    <property type="entry name" value="HTH_ARAC_FAMILY_2"/>
    <property type="match status" value="1"/>
</dbReference>
<gene>
    <name evidence="5" type="ORF">SAMN04488505_11280</name>
</gene>
<name>A0A1H8IU32_9BACT</name>
<dbReference type="AlphaFoldDB" id="A0A1H8IU32"/>
<dbReference type="PROSITE" id="PS00041">
    <property type="entry name" value="HTH_ARAC_FAMILY_1"/>
    <property type="match status" value="1"/>
</dbReference>
<dbReference type="InterPro" id="IPR009057">
    <property type="entry name" value="Homeodomain-like_sf"/>
</dbReference>
<sequence>MVIKPVPARRMKVSSTIEPALQSYEITNTLPAAMVTDTATVLVQQLPLDILVVHYILIQVERTTEIDCFLDDDTYLLNFVLGNPLLSSEAAGVTDDYREGQYQLLHMQPGNYQVFYPPGLYRFLQLEIRREYVNDLITDKRFFYDEYGEMAGVAVRRYNNLSLNIPVDLWMLAEKIITNKVPGIKGSVKMEAAAKELLVNGITLLLEHREATIPIRKTEMQKLEQIKTYILKNLDRKLTVNDLCKEFNIGRTWLYHGFTQLYGDNVQEYIHKQKMDHAMDLLKKGLTVNEVAFMIGFADPDNFSRAFRQRVGMTPTAFKKQHS</sequence>
<keyword evidence="2 5" id="KW-0238">DNA-binding</keyword>
<evidence type="ECO:0000259" key="4">
    <source>
        <dbReference type="PROSITE" id="PS01124"/>
    </source>
</evidence>
<dbReference type="GO" id="GO:0043565">
    <property type="term" value="F:sequence-specific DNA binding"/>
    <property type="evidence" value="ECO:0007669"/>
    <property type="project" value="InterPro"/>
</dbReference>
<dbReference type="STRING" id="573321.SAMN04488505_11280"/>
<dbReference type="Proteomes" id="UP000198984">
    <property type="component" value="Unassembled WGS sequence"/>
</dbReference>
<dbReference type="InterPro" id="IPR020449">
    <property type="entry name" value="Tscrpt_reg_AraC-type_HTH"/>
</dbReference>
<evidence type="ECO:0000256" key="3">
    <source>
        <dbReference type="ARBA" id="ARBA00023163"/>
    </source>
</evidence>
<evidence type="ECO:0000256" key="1">
    <source>
        <dbReference type="ARBA" id="ARBA00023015"/>
    </source>
</evidence>
<dbReference type="Gene3D" id="1.10.10.60">
    <property type="entry name" value="Homeodomain-like"/>
    <property type="match status" value="2"/>
</dbReference>
<dbReference type="PANTHER" id="PTHR47893">
    <property type="entry name" value="REGULATORY PROTEIN PCHR"/>
    <property type="match status" value="1"/>
</dbReference>
<dbReference type="InterPro" id="IPR018060">
    <property type="entry name" value="HTH_AraC"/>
</dbReference>
<keyword evidence="1" id="KW-0805">Transcription regulation</keyword>
<accession>A0A1H8IU32</accession>
<keyword evidence="6" id="KW-1185">Reference proteome</keyword>
<dbReference type="Pfam" id="PF12833">
    <property type="entry name" value="HTH_18"/>
    <property type="match status" value="1"/>
</dbReference>
<reference evidence="5 6" key="1">
    <citation type="submission" date="2016-10" db="EMBL/GenBank/DDBJ databases">
        <authorList>
            <person name="de Groot N.N."/>
        </authorList>
    </citation>
    <scope>NUCLEOTIDE SEQUENCE [LARGE SCALE GENOMIC DNA]</scope>
    <source>
        <strain evidence="5 6">DSM 21039</strain>
    </source>
</reference>
<dbReference type="GO" id="GO:0003700">
    <property type="term" value="F:DNA-binding transcription factor activity"/>
    <property type="evidence" value="ECO:0007669"/>
    <property type="project" value="InterPro"/>
</dbReference>
<proteinExistence type="predicted"/>
<dbReference type="SUPFAM" id="SSF46689">
    <property type="entry name" value="Homeodomain-like"/>
    <property type="match status" value="2"/>
</dbReference>
<protein>
    <submittedName>
        <fullName evidence="5">AraC-type DNA-binding protein</fullName>
    </submittedName>
</protein>
<dbReference type="EMBL" id="FOBB01000012">
    <property type="protein sequence ID" value="SEN71951.1"/>
    <property type="molecule type" value="Genomic_DNA"/>
</dbReference>
<feature type="domain" description="HTH araC/xylS-type" evidence="4">
    <location>
        <begin position="224"/>
        <end position="321"/>
    </location>
</feature>
<dbReference type="SMART" id="SM00342">
    <property type="entry name" value="HTH_ARAC"/>
    <property type="match status" value="1"/>
</dbReference>
<evidence type="ECO:0000313" key="5">
    <source>
        <dbReference type="EMBL" id="SEN71951.1"/>
    </source>
</evidence>
<dbReference type="InterPro" id="IPR018062">
    <property type="entry name" value="HTH_AraC-typ_CS"/>
</dbReference>
<dbReference type="PRINTS" id="PR00032">
    <property type="entry name" value="HTHARAC"/>
</dbReference>
<dbReference type="InterPro" id="IPR053142">
    <property type="entry name" value="PchR_regulatory_protein"/>
</dbReference>
<evidence type="ECO:0000313" key="6">
    <source>
        <dbReference type="Proteomes" id="UP000198984"/>
    </source>
</evidence>